<dbReference type="SUPFAM" id="SSF55874">
    <property type="entry name" value="ATPase domain of HSP90 chaperone/DNA topoisomerase II/histidine kinase"/>
    <property type="match status" value="1"/>
</dbReference>
<dbReference type="Gene3D" id="3.30.450.20">
    <property type="entry name" value="PAS domain"/>
    <property type="match status" value="3"/>
</dbReference>
<dbReference type="InterPro" id="IPR001610">
    <property type="entry name" value="PAC"/>
</dbReference>
<evidence type="ECO:0000313" key="16">
    <source>
        <dbReference type="Proteomes" id="UP001190452"/>
    </source>
</evidence>
<keyword evidence="5 13" id="KW-0808">Transferase</keyword>
<dbReference type="NCBIfam" id="TIGR00229">
    <property type="entry name" value="sensory_box"/>
    <property type="match status" value="2"/>
</dbReference>
<dbReference type="Pfam" id="PF08448">
    <property type="entry name" value="PAS_4"/>
    <property type="match status" value="2"/>
</dbReference>
<dbReference type="EMBL" id="CAUDKV010000005">
    <property type="protein sequence ID" value="CAJ0862901.1"/>
    <property type="molecule type" value="Genomic_DNA"/>
</dbReference>
<dbReference type="Pfam" id="PF02518">
    <property type="entry name" value="HATPase_c"/>
    <property type="match status" value="1"/>
</dbReference>
<evidence type="ECO:0000259" key="9">
    <source>
        <dbReference type="PROSITE" id="PS50109"/>
    </source>
</evidence>
<name>A0AAD2AJQ9_9RALS</name>
<evidence type="ECO:0000256" key="4">
    <source>
        <dbReference type="ARBA" id="ARBA00022553"/>
    </source>
</evidence>
<evidence type="ECO:0000256" key="1">
    <source>
        <dbReference type="ARBA" id="ARBA00000085"/>
    </source>
</evidence>
<evidence type="ECO:0000256" key="6">
    <source>
        <dbReference type="ARBA" id="ARBA00022777"/>
    </source>
</evidence>
<feature type="domain" description="PAS" evidence="11">
    <location>
        <begin position="143"/>
        <end position="213"/>
    </location>
</feature>
<keyword evidence="16" id="KW-1185">Reference proteome</keyword>
<comment type="subcellular location">
    <subcellularLocation>
        <location evidence="2">Cell inner membrane</location>
        <topology evidence="2">Multi-pass membrane protein</topology>
    </subcellularLocation>
</comment>
<evidence type="ECO:0000256" key="5">
    <source>
        <dbReference type="ARBA" id="ARBA00022679"/>
    </source>
</evidence>
<feature type="domain" description="PAS" evidence="11">
    <location>
        <begin position="269"/>
        <end position="340"/>
    </location>
</feature>
<dbReference type="InterPro" id="IPR004358">
    <property type="entry name" value="Sig_transdc_His_kin-like_C"/>
</dbReference>
<evidence type="ECO:0000313" key="15">
    <source>
        <dbReference type="Proteomes" id="UP001190002"/>
    </source>
</evidence>
<dbReference type="InterPro" id="IPR013655">
    <property type="entry name" value="PAS_fold_3"/>
</dbReference>
<dbReference type="PROSITE" id="PS50110">
    <property type="entry name" value="RESPONSE_REGULATORY"/>
    <property type="match status" value="1"/>
</dbReference>
<comment type="caution">
    <text evidence="13">The sequence shown here is derived from an EMBL/GenBank/DDBJ whole genome shotgun (WGS) entry which is preliminary data.</text>
</comment>
<dbReference type="SMART" id="SM00091">
    <property type="entry name" value="PAS"/>
    <property type="match status" value="2"/>
</dbReference>
<dbReference type="Pfam" id="PF08447">
    <property type="entry name" value="PAS_3"/>
    <property type="match status" value="1"/>
</dbReference>
<organism evidence="13 15">
    <name type="scientific">Ralstonia mannitolilytica</name>
    <dbReference type="NCBI Taxonomy" id="105219"/>
    <lineage>
        <taxon>Bacteria</taxon>
        <taxon>Pseudomonadati</taxon>
        <taxon>Pseudomonadota</taxon>
        <taxon>Betaproteobacteria</taxon>
        <taxon>Burkholderiales</taxon>
        <taxon>Burkholderiaceae</taxon>
        <taxon>Ralstonia</taxon>
    </lineage>
</organism>
<evidence type="ECO:0000256" key="8">
    <source>
        <dbReference type="SAM" id="Coils"/>
    </source>
</evidence>
<dbReference type="SMART" id="SM00086">
    <property type="entry name" value="PAC"/>
    <property type="match status" value="2"/>
</dbReference>
<feature type="coiled-coil region" evidence="8">
    <location>
        <begin position="388"/>
        <end position="417"/>
    </location>
</feature>
<dbReference type="PANTHER" id="PTHR43047:SF72">
    <property type="entry name" value="OSMOSENSING HISTIDINE PROTEIN KINASE SLN1"/>
    <property type="match status" value="1"/>
</dbReference>
<dbReference type="InterPro" id="IPR001789">
    <property type="entry name" value="Sig_transdc_resp-reg_receiver"/>
</dbReference>
<evidence type="ECO:0000256" key="3">
    <source>
        <dbReference type="ARBA" id="ARBA00012438"/>
    </source>
</evidence>
<dbReference type="SMART" id="SM00448">
    <property type="entry name" value="REC"/>
    <property type="match status" value="1"/>
</dbReference>
<dbReference type="InterPro" id="IPR005467">
    <property type="entry name" value="His_kinase_dom"/>
</dbReference>
<dbReference type="FunFam" id="3.30.565.10:FF:000006">
    <property type="entry name" value="Sensor histidine kinase WalK"/>
    <property type="match status" value="1"/>
</dbReference>
<evidence type="ECO:0000313" key="13">
    <source>
        <dbReference type="EMBL" id="CAJ0680654.1"/>
    </source>
</evidence>
<dbReference type="SMART" id="SM00388">
    <property type="entry name" value="HisKA"/>
    <property type="match status" value="1"/>
</dbReference>
<keyword evidence="4 7" id="KW-0597">Phosphoprotein</keyword>
<proteinExistence type="predicted"/>
<evidence type="ECO:0000256" key="7">
    <source>
        <dbReference type="PROSITE-ProRule" id="PRU00169"/>
    </source>
</evidence>
<feature type="domain" description="Histidine kinase" evidence="9">
    <location>
        <begin position="422"/>
        <end position="641"/>
    </location>
</feature>
<dbReference type="SUPFAM" id="SSF55785">
    <property type="entry name" value="PYP-like sensor domain (PAS domain)"/>
    <property type="match status" value="3"/>
</dbReference>
<evidence type="ECO:0000313" key="14">
    <source>
        <dbReference type="EMBL" id="CAJ0862901.1"/>
    </source>
</evidence>
<dbReference type="PROSITE" id="PS50109">
    <property type="entry name" value="HIS_KIN"/>
    <property type="match status" value="1"/>
</dbReference>
<dbReference type="Proteomes" id="UP001190452">
    <property type="component" value="Unassembled WGS sequence"/>
</dbReference>
<dbReference type="SMART" id="SM00387">
    <property type="entry name" value="HATPase_c"/>
    <property type="match status" value="1"/>
</dbReference>
<accession>A0AAD2AJQ9</accession>
<dbReference type="InterPro" id="IPR000014">
    <property type="entry name" value="PAS"/>
</dbReference>
<dbReference type="InterPro" id="IPR036097">
    <property type="entry name" value="HisK_dim/P_sf"/>
</dbReference>
<dbReference type="InterPro" id="IPR035965">
    <property type="entry name" value="PAS-like_dom_sf"/>
</dbReference>
<dbReference type="InterPro" id="IPR003661">
    <property type="entry name" value="HisK_dim/P_dom"/>
</dbReference>
<dbReference type="PANTHER" id="PTHR43047">
    <property type="entry name" value="TWO-COMPONENT HISTIDINE PROTEIN KINASE"/>
    <property type="match status" value="1"/>
</dbReference>
<dbReference type="Gene3D" id="3.30.565.10">
    <property type="entry name" value="Histidine kinase-like ATPase, C-terminal domain"/>
    <property type="match status" value="1"/>
</dbReference>
<keyword evidence="8" id="KW-0175">Coiled coil</keyword>
<dbReference type="Gene3D" id="1.10.287.130">
    <property type="match status" value="1"/>
</dbReference>
<dbReference type="GO" id="GO:0005886">
    <property type="term" value="C:plasma membrane"/>
    <property type="evidence" value="ECO:0007669"/>
    <property type="project" value="UniProtKB-SubCell"/>
</dbReference>
<evidence type="ECO:0000259" key="12">
    <source>
        <dbReference type="PROSITE" id="PS50113"/>
    </source>
</evidence>
<dbReference type="Gene3D" id="3.40.50.2300">
    <property type="match status" value="1"/>
</dbReference>
<dbReference type="PROSITE" id="PS50113">
    <property type="entry name" value="PAC"/>
    <property type="match status" value="1"/>
</dbReference>
<dbReference type="InterPro" id="IPR013656">
    <property type="entry name" value="PAS_4"/>
</dbReference>
<feature type="modified residue" description="4-aspartylphosphate" evidence="7">
    <location>
        <position position="719"/>
    </location>
</feature>
<dbReference type="CDD" id="cd00082">
    <property type="entry name" value="HisKA"/>
    <property type="match status" value="1"/>
</dbReference>
<dbReference type="SUPFAM" id="SSF47384">
    <property type="entry name" value="Homodimeric domain of signal transducing histidine kinase"/>
    <property type="match status" value="1"/>
</dbReference>
<evidence type="ECO:0000259" key="11">
    <source>
        <dbReference type="PROSITE" id="PS50112"/>
    </source>
</evidence>
<protein>
    <recommendedName>
        <fullName evidence="3">histidine kinase</fullName>
        <ecNumber evidence="3">2.7.13.3</ecNumber>
    </recommendedName>
</protein>
<dbReference type="InterPro" id="IPR003594">
    <property type="entry name" value="HATPase_dom"/>
</dbReference>
<comment type="catalytic activity">
    <reaction evidence="1">
        <text>ATP + protein L-histidine = ADP + protein N-phospho-L-histidine.</text>
        <dbReference type="EC" id="2.7.13.3"/>
    </reaction>
</comment>
<reference evidence="13 16" key="1">
    <citation type="submission" date="2023-07" db="EMBL/GenBank/DDBJ databases">
        <authorList>
            <person name="Peeters C."/>
        </authorList>
    </citation>
    <scope>NUCLEOTIDE SEQUENCE</scope>
    <source>
        <strain evidence="14 16">R-77569</strain>
        <strain evidence="13">R-77591</strain>
    </source>
</reference>
<dbReference type="PROSITE" id="PS50112">
    <property type="entry name" value="PAS"/>
    <property type="match status" value="2"/>
</dbReference>
<gene>
    <name evidence="13" type="primary">rcsC_1</name>
    <name evidence="14" type="synonym">rcsC_3</name>
    <name evidence="14" type="ORF">R77569_01567</name>
    <name evidence="13" type="ORF">R77591_00950</name>
</gene>
<dbReference type="RefSeq" id="WP_104565036.1">
    <property type="nucleotide sequence ID" value="NZ_CATVXE010000003.1"/>
</dbReference>
<dbReference type="EC" id="2.7.13.3" evidence="3"/>
<keyword evidence="6 13" id="KW-0418">Kinase</keyword>
<dbReference type="GO" id="GO:0009927">
    <property type="term" value="F:histidine phosphotransfer kinase activity"/>
    <property type="evidence" value="ECO:0007669"/>
    <property type="project" value="TreeGrafter"/>
</dbReference>
<dbReference type="InterPro" id="IPR000700">
    <property type="entry name" value="PAS-assoc_C"/>
</dbReference>
<evidence type="ECO:0000259" key="10">
    <source>
        <dbReference type="PROSITE" id="PS50110"/>
    </source>
</evidence>
<dbReference type="SUPFAM" id="SSF52172">
    <property type="entry name" value="CheY-like"/>
    <property type="match status" value="1"/>
</dbReference>
<dbReference type="InterPro" id="IPR036890">
    <property type="entry name" value="HATPase_C_sf"/>
</dbReference>
<dbReference type="Pfam" id="PF00072">
    <property type="entry name" value="Response_reg"/>
    <property type="match status" value="1"/>
</dbReference>
<sequence length="794" mass="87225">MSESITDWPAAARTERQRCAEAGGGKRVDVFWVDDPLTGTRLHVSAAALTWGVQPEALCGVRERWLVHVHPEDHTALRAAWDGLAHGQDFVLEYRWVCDGQAERRVRERGFLMPSAVGTSAHAVGMVEDVTQPQQTLAALTESEFQLQWLIDSVPFPLVQLDPEHRVRFANRAFAQRFGLPHEDVHGRLVREVMGDEAYACILAHLEEGFAGRRVNFEMELPYPNGLGRRFVHGAYSPQRGADGSVQALVCVIEDITERKEAERERFRHQREFVTLVENAPDVIARLDRELRCVYVNRAVNDAFDVAPAALMGRPLTASPLSAEVAQALEGAAQQAFDTRTEQTLTLHLEDGQALPRIAHYNARVIPEADRHGVMESALLIVYDVTERTEAERERDALLLREQAARAQAEAAALARDQFLAVVSHELRSPLNGIQNWTYVLESQLADGSPLMQRALAGIKTGVEQQVRLIEDLLDATRVMSGKLRLTREPFVLRKALESALNSVLALAAERRITLHTSIALGEREIDGDADRVQQIVWNLLTNAIKFTPEGADVWLSADLVGEVARIEVRDNGRGIAPAFVPYLFDAFRQADGAHTRRTGGLGLGLALVKRLTELHGGRVHAHSDGEQRGATFTVYLPLHAGAELTAPLSEDPARSGPLPSLAGLRVLLVDDQQDARDALATLLAQVGADVGSVGSGRDAIAQLDDWGLNGHPQALVCDIALPDEDGYAILQKIRAWEHQHLADGVAPMAAIALTAFAQPHDRARALASGFQEHLVKPVSPHDLVRTLRSLAMT</sequence>
<dbReference type="CDD" id="cd00130">
    <property type="entry name" value="PAS"/>
    <property type="match status" value="1"/>
</dbReference>
<dbReference type="PRINTS" id="PR00344">
    <property type="entry name" value="BCTRLSENSOR"/>
</dbReference>
<dbReference type="GO" id="GO:0000155">
    <property type="term" value="F:phosphorelay sensor kinase activity"/>
    <property type="evidence" value="ECO:0007669"/>
    <property type="project" value="InterPro"/>
</dbReference>
<dbReference type="EMBL" id="CATVXE010000003">
    <property type="protein sequence ID" value="CAJ0680654.1"/>
    <property type="molecule type" value="Genomic_DNA"/>
</dbReference>
<dbReference type="Pfam" id="PF00512">
    <property type="entry name" value="HisKA"/>
    <property type="match status" value="1"/>
</dbReference>
<dbReference type="InterPro" id="IPR011006">
    <property type="entry name" value="CheY-like_superfamily"/>
</dbReference>
<feature type="domain" description="PAC" evidence="12">
    <location>
        <begin position="215"/>
        <end position="268"/>
    </location>
</feature>
<dbReference type="Proteomes" id="UP001190002">
    <property type="component" value="Unassembled WGS sequence"/>
</dbReference>
<dbReference type="AlphaFoldDB" id="A0AAD2AJQ9"/>
<feature type="domain" description="Response regulatory" evidence="10">
    <location>
        <begin position="666"/>
        <end position="792"/>
    </location>
</feature>
<evidence type="ECO:0000256" key="2">
    <source>
        <dbReference type="ARBA" id="ARBA00004429"/>
    </source>
</evidence>